<accession>A0ABS5U7P5</accession>
<dbReference type="RefSeq" id="WP_214297721.1">
    <property type="nucleotide sequence ID" value="NZ_JAHDYS010000006.1"/>
</dbReference>
<dbReference type="Proteomes" id="UP000784128">
    <property type="component" value="Unassembled WGS sequence"/>
</dbReference>
<organism evidence="2 3">
    <name type="scientific">Pelotalea chapellei</name>
    <dbReference type="NCBI Taxonomy" id="44671"/>
    <lineage>
        <taxon>Bacteria</taxon>
        <taxon>Pseudomonadati</taxon>
        <taxon>Thermodesulfobacteriota</taxon>
        <taxon>Desulfuromonadia</taxon>
        <taxon>Geobacterales</taxon>
        <taxon>Geobacteraceae</taxon>
        <taxon>Pelotalea</taxon>
    </lineage>
</organism>
<reference evidence="2 3" key="1">
    <citation type="submission" date="2021-05" db="EMBL/GenBank/DDBJ databases">
        <title>The draft genome of Geobacter chapellei DSM 13688.</title>
        <authorList>
            <person name="Xu Z."/>
            <person name="Masuda Y."/>
            <person name="Itoh H."/>
            <person name="Senoo K."/>
        </authorList>
    </citation>
    <scope>NUCLEOTIDE SEQUENCE [LARGE SCALE GENOMIC DNA]</scope>
    <source>
        <strain evidence="2 3">DSM 13688</strain>
    </source>
</reference>
<feature type="compositionally biased region" description="Acidic residues" evidence="1">
    <location>
        <begin position="67"/>
        <end position="80"/>
    </location>
</feature>
<evidence type="ECO:0000313" key="2">
    <source>
        <dbReference type="EMBL" id="MBT1071685.1"/>
    </source>
</evidence>
<gene>
    <name evidence="2" type="ORF">KJB30_07810</name>
</gene>
<comment type="caution">
    <text evidence="2">The sequence shown here is derived from an EMBL/GenBank/DDBJ whole genome shotgun (WGS) entry which is preliminary data.</text>
</comment>
<keyword evidence="3" id="KW-1185">Reference proteome</keyword>
<feature type="region of interest" description="Disordered" evidence="1">
    <location>
        <begin position="59"/>
        <end position="97"/>
    </location>
</feature>
<protein>
    <submittedName>
        <fullName evidence="2">Uncharacterized protein</fullName>
    </submittedName>
</protein>
<evidence type="ECO:0000256" key="1">
    <source>
        <dbReference type="SAM" id="MobiDB-lite"/>
    </source>
</evidence>
<sequence>MEEKIEKTEQVKPAQRLCNEIQLFDLCDLDQCNQKDGRFCIDSELLARFESISEKEEGSAKHYLKDEIDEDQESDVEGDFMETHGFSIDSEDGWEED</sequence>
<proteinExistence type="predicted"/>
<dbReference type="EMBL" id="JAHDYS010000006">
    <property type="protein sequence ID" value="MBT1071685.1"/>
    <property type="molecule type" value="Genomic_DNA"/>
</dbReference>
<name>A0ABS5U7P5_9BACT</name>
<evidence type="ECO:0000313" key="3">
    <source>
        <dbReference type="Proteomes" id="UP000784128"/>
    </source>
</evidence>